<evidence type="ECO:0000313" key="1">
    <source>
        <dbReference type="EMBL" id="CAE0609751.1"/>
    </source>
</evidence>
<dbReference type="Pfam" id="PF16053">
    <property type="entry name" value="MRP-S34"/>
    <property type="match status" value="1"/>
</dbReference>
<reference evidence="1" key="1">
    <citation type="submission" date="2021-01" db="EMBL/GenBank/DDBJ databases">
        <authorList>
            <person name="Corre E."/>
            <person name="Pelletier E."/>
            <person name="Niang G."/>
            <person name="Scheremetjew M."/>
            <person name="Finn R."/>
            <person name="Kale V."/>
            <person name="Holt S."/>
            <person name="Cochrane G."/>
            <person name="Meng A."/>
            <person name="Brown T."/>
            <person name="Cohen L."/>
        </authorList>
    </citation>
    <scope>NUCLEOTIDE SEQUENCE</scope>
    <source>
        <strain evidence="1">CCMP1897</strain>
    </source>
</reference>
<accession>A0A7S3UDX1</accession>
<dbReference type="PANTHER" id="PTHR35316">
    <property type="entry name" value="28S RIBOSOMAL S34 PROTEIN"/>
    <property type="match status" value="1"/>
</dbReference>
<proteinExistence type="predicted"/>
<dbReference type="GO" id="GO:0003735">
    <property type="term" value="F:structural constituent of ribosome"/>
    <property type="evidence" value="ECO:0007669"/>
    <property type="project" value="InterPro"/>
</dbReference>
<dbReference type="GO" id="GO:0005739">
    <property type="term" value="C:mitochondrion"/>
    <property type="evidence" value="ECO:0007669"/>
    <property type="project" value="InterPro"/>
</dbReference>
<dbReference type="PANTHER" id="PTHR35316:SF1">
    <property type="entry name" value="28S RIBOSOMAL S34 PROTEIN"/>
    <property type="match status" value="1"/>
</dbReference>
<dbReference type="AlphaFoldDB" id="A0A7S3UDX1"/>
<gene>
    <name evidence="1" type="ORF">PSAL00342_LOCUS3570</name>
</gene>
<dbReference type="InterPro" id="IPR032053">
    <property type="entry name" value="Ribosomal_mS34"/>
</dbReference>
<sequence length="100" mass="11729">MAAREILQCLTKRRMRNFYEVVRLLPEHGIGSKVQRVTWPETSYWTVMDVKPEVDGKRGKAWGTFTWLGEQRGEKKKIRGTMKKVWRPMPAPLPSGWKIT</sequence>
<organism evidence="1">
    <name type="scientific">Picocystis salinarum</name>
    <dbReference type="NCBI Taxonomy" id="88271"/>
    <lineage>
        <taxon>Eukaryota</taxon>
        <taxon>Viridiplantae</taxon>
        <taxon>Chlorophyta</taxon>
        <taxon>Picocystophyceae</taxon>
        <taxon>Picocystales</taxon>
        <taxon>Picocystaceae</taxon>
        <taxon>Picocystis</taxon>
    </lineage>
</organism>
<dbReference type="EMBL" id="HBIS01003940">
    <property type="protein sequence ID" value="CAE0609751.1"/>
    <property type="molecule type" value="Transcribed_RNA"/>
</dbReference>
<protein>
    <submittedName>
        <fullName evidence="1">Uncharacterized protein</fullName>
    </submittedName>
</protein>
<name>A0A7S3UDX1_9CHLO</name>